<keyword evidence="2" id="KW-0808">Transferase</keyword>
<evidence type="ECO:0000313" key="1">
    <source>
        <dbReference type="EMBL" id="RGS35218.1"/>
    </source>
</evidence>
<dbReference type="EMBL" id="QRVK01000071">
    <property type="protein sequence ID" value="RGS35218.1"/>
    <property type="molecule type" value="Genomic_DNA"/>
</dbReference>
<accession>A0A412IEM5</accession>
<gene>
    <name evidence="2" type="ORF">DWX94_13815</name>
    <name evidence="1" type="ORF">DWX94_13975</name>
</gene>
<reference evidence="2 3" key="1">
    <citation type="submission" date="2018-08" db="EMBL/GenBank/DDBJ databases">
        <title>A genome reference for cultivated species of the human gut microbiota.</title>
        <authorList>
            <person name="Zou Y."/>
            <person name="Xue W."/>
            <person name="Luo G."/>
        </authorList>
    </citation>
    <scope>NUCLEOTIDE SEQUENCE [LARGE SCALE GENOMIC DNA]</scope>
    <source>
        <strain evidence="2 3">AF22-21</strain>
    </source>
</reference>
<dbReference type="EMBL" id="QRVK01000066">
    <property type="protein sequence ID" value="RGS35360.1"/>
    <property type="molecule type" value="Genomic_DNA"/>
</dbReference>
<name>A0A412IEM5_9FIRM</name>
<protein>
    <submittedName>
        <fullName evidence="2">Aminoglycoside nucleotidyltransferase</fullName>
    </submittedName>
</protein>
<evidence type="ECO:0000313" key="2">
    <source>
        <dbReference type="EMBL" id="RGS35360.1"/>
    </source>
</evidence>
<feature type="non-terminal residue" evidence="2">
    <location>
        <position position="1"/>
    </location>
</feature>
<comment type="caution">
    <text evidence="2">The sequence shown here is derived from an EMBL/GenBank/DDBJ whole genome shotgun (WGS) entry which is preliminary data.</text>
</comment>
<dbReference type="Proteomes" id="UP000283295">
    <property type="component" value="Unassembled WGS sequence"/>
</dbReference>
<dbReference type="AlphaFoldDB" id="A0A412IEM5"/>
<evidence type="ECO:0000313" key="3">
    <source>
        <dbReference type="Proteomes" id="UP000283295"/>
    </source>
</evidence>
<sequence>LGYEHDKNDVHDVMLLCETFQIAIPDEYKEK</sequence>
<proteinExistence type="predicted"/>
<dbReference type="GO" id="GO:0016740">
    <property type="term" value="F:transferase activity"/>
    <property type="evidence" value="ECO:0007669"/>
    <property type="project" value="UniProtKB-KW"/>
</dbReference>
<organism evidence="2 3">
    <name type="scientific">Coprococcus eutactus</name>
    <dbReference type="NCBI Taxonomy" id="33043"/>
    <lineage>
        <taxon>Bacteria</taxon>
        <taxon>Bacillati</taxon>
        <taxon>Bacillota</taxon>
        <taxon>Clostridia</taxon>
        <taxon>Lachnospirales</taxon>
        <taxon>Lachnospiraceae</taxon>
        <taxon>Coprococcus</taxon>
    </lineage>
</organism>